<organism evidence="1 2">
    <name type="scientific">Catharanthus roseus</name>
    <name type="common">Madagascar periwinkle</name>
    <name type="synonym">Vinca rosea</name>
    <dbReference type="NCBI Taxonomy" id="4058"/>
    <lineage>
        <taxon>Eukaryota</taxon>
        <taxon>Viridiplantae</taxon>
        <taxon>Streptophyta</taxon>
        <taxon>Embryophyta</taxon>
        <taxon>Tracheophyta</taxon>
        <taxon>Spermatophyta</taxon>
        <taxon>Magnoliopsida</taxon>
        <taxon>eudicotyledons</taxon>
        <taxon>Gunneridae</taxon>
        <taxon>Pentapetalae</taxon>
        <taxon>asterids</taxon>
        <taxon>lamiids</taxon>
        <taxon>Gentianales</taxon>
        <taxon>Apocynaceae</taxon>
        <taxon>Rauvolfioideae</taxon>
        <taxon>Vinceae</taxon>
        <taxon>Catharanthinae</taxon>
        <taxon>Catharanthus</taxon>
    </lineage>
</organism>
<keyword evidence="2" id="KW-1185">Reference proteome</keyword>
<sequence length="136" mass="14943">MTEADSEGSIFDLPIVHLLCFGCFFDSSIGLFSVKKNSSFSSTNPIEEPGDKAVSAAKYIRKVRQIQEVYNGPLGIGLEGHFKTPNIPYIRATIDALASLGLPIWITELDVFSSLNQVLISQSFFASCYVSICLVW</sequence>
<proteinExistence type="predicted"/>
<evidence type="ECO:0000313" key="1">
    <source>
        <dbReference type="EMBL" id="KAI5678509.1"/>
    </source>
</evidence>
<dbReference type="EMBL" id="CM044702">
    <property type="protein sequence ID" value="KAI5678509.1"/>
    <property type="molecule type" value="Genomic_DNA"/>
</dbReference>
<gene>
    <name evidence="1" type="ORF">M9H77_09459</name>
</gene>
<evidence type="ECO:0000313" key="2">
    <source>
        <dbReference type="Proteomes" id="UP001060085"/>
    </source>
</evidence>
<comment type="caution">
    <text evidence="1">The sequence shown here is derived from an EMBL/GenBank/DDBJ whole genome shotgun (WGS) entry which is preliminary data.</text>
</comment>
<name>A0ACC0C106_CATRO</name>
<reference evidence="2" key="1">
    <citation type="journal article" date="2023" name="Nat. Plants">
        <title>Single-cell RNA sequencing provides a high-resolution roadmap for understanding the multicellular compartmentation of specialized metabolism.</title>
        <authorList>
            <person name="Sun S."/>
            <person name="Shen X."/>
            <person name="Li Y."/>
            <person name="Li Y."/>
            <person name="Wang S."/>
            <person name="Li R."/>
            <person name="Zhang H."/>
            <person name="Shen G."/>
            <person name="Guo B."/>
            <person name="Wei J."/>
            <person name="Xu J."/>
            <person name="St-Pierre B."/>
            <person name="Chen S."/>
            <person name="Sun C."/>
        </authorList>
    </citation>
    <scope>NUCLEOTIDE SEQUENCE [LARGE SCALE GENOMIC DNA]</scope>
</reference>
<protein>
    <submittedName>
        <fullName evidence="1">Uncharacterized protein</fullName>
    </submittedName>
</protein>
<accession>A0ACC0C106</accession>
<dbReference type="Proteomes" id="UP001060085">
    <property type="component" value="Linkage Group LG02"/>
</dbReference>